<organism evidence="1 2">
    <name type="scientific">Fusarium oligoseptatum</name>
    <dbReference type="NCBI Taxonomy" id="2604345"/>
    <lineage>
        <taxon>Eukaryota</taxon>
        <taxon>Fungi</taxon>
        <taxon>Dikarya</taxon>
        <taxon>Ascomycota</taxon>
        <taxon>Pezizomycotina</taxon>
        <taxon>Sordariomycetes</taxon>
        <taxon>Hypocreomycetidae</taxon>
        <taxon>Hypocreales</taxon>
        <taxon>Nectriaceae</taxon>
        <taxon>Fusarium</taxon>
        <taxon>Fusarium solani species complex</taxon>
    </lineage>
</organism>
<accession>A0A428SM20</accession>
<dbReference type="AlphaFoldDB" id="A0A428SM20"/>
<dbReference type="EMBL" id="NKCK01000226">
    <property type="protein sequence ID" value="RSL90815.1"/>
    <property type="molecule type" value="Genomic_DNA"/>
</dbReference>
<dbReference type="Proteomes" id="UP000287144">
    <property type="component" value="Unassembled WGS sequence"/>
</dbReference>
<proteinExistence type="predicted"/>
<sequence length="85" mass="9487">MSAIFHTLKNMLDLFLDGADTPFSFSDEQAELLQRLFAADASMSLASLYEPRAYPGYMSALAKFSPLCAYQQIALDFLLSNLVLR</sequence>
<comment type="caution">
    <text evidence="1">The sequence shown here is derived from an EMBL/GenBank/DDBJ whole genome shotgun (WGS) entry which is preliminary data.</text>
</comment>
<evidence type="ECO:0000313" key="2">
    <source>
        <dbReference type="Proteomes" id="UP000287144"/>
    </source>
</evidence>
<protein>
    <submittedName>
        <fullName evidence="1">Uncharacterized protein</fullName>
    </submittedName>
</protein>
<reference evidence="1 2" key="1">
    <citation type="submission" date="2017-06" db="EMBL/GenBank/DDBJ databases">
        <title>Comparative genomic analysis of Ambrosia Fusariam Clade fungi.</title>
        <authorList>
            <person name="Stajich J.E."/>
            <person name="Carrillo J."/>
            <person name="Kijimoto T."/>
            <person name="Eskalen A."/>
            <person name="O'Donnell K."/>
            <person name="Kasson M."/>
        </authorList>
    </citation>
    <scope>NUCLEOTIDE SEQUENCE [LARGE SCALE GENOMIC DNA]</scope>
    <source>
        <strain evidence="1 2">NRRL62579</strain>
    </source>
</reference>
<gene>
    <name evidence="1" type="ORF">CEP52_014480</name>
</gene>
<keyword evidence="2" id="KW-1185">Reference proteome</keyword>
<evidence type="ECO:0000313" key="1">
    <source>
        <dbReference type="EMBL" id="RSL90815.1"/>
    </source>
</evidence>
<name>A0A428SM20_9HYPO</name>